<dbReference type="InterPro" id="IPR036691">
    <property type="entry name" value="Endo/exonu/phosph_ase_sf"/>
</dbReference>
<reference evidence="12" key="1">
    <citation type="submission" date="2015-06" db="UniProtKB">
        <authorList>
            <consortium name="EnsemblPlants"/>
        </authorList>
    </citation>
    <scope>IDENTIFICATION</scope>
</reference>
<dbReference type="Pfam" id="PF00931">
    <property type="entry name" value="NB-ARC"/>
    <property type="match status" value="1"/>
</dbReference>
<feature type="domain" description="Endonuclease/exonuclease/phosphatase" evidence="8">
    <location>
        <begin position="1213"/>
        <end position="1331"/>
    </location>
</feature>
<evidence type="ECO:0000259" key="9">
    <source>
        <dbReference type="Pfam" id="PF18052"/>
    </source>
</evidence>
<dbReference type="InterPro" id="IPR036388">
    <property type="entry name" value="WH-like_DNA-bd_sf"/>
</dbReference>
<evidence type="ECO:0000259" key="11">
    <source>
        <dbReference type="Pfam" id="PF23598"/>
    </source>
</evidence>
<dbReference type="InterPro" id="IPR055414">
    <property type="entry name" value="LRR_R13L4/SHOC2-like"/>
</dbReference>
<evidence type="ECO:0000256" key="4">
    <source>
        <dbReference type="ARBA" id="ARBA00022741"/>
    </source>
</evidence>
<dbReference type="EnsemblPlants" id="EMT30537">
    <property type="protein sequence ID" value="EMT30537"/>
    <property type="gene ID" value="F775_33246"/>
</dbReference>
<evidence type="ECO:0000256" key="5">
    <source>
        <dbReference type="ARBA" id="ARBA00022821"/>
    </source>
</evidence>
<dbReference type="Gene3D" id="1.20.5.4130">
    <property type="match status" value="1"/>
</dbReference>
<dbReference type="Gene3D" id="3.80.10.10">
    <property type="entry name" value="Ribonuclease Inhibitor"/>
    <property type="match status" value="1"/>
</dbReference>
<keyword evidence="3" id="KW-0677">Repeat</keyword>
<dbReference type="Gene3D" id="3.60.10.10">
    <property type="entry name" value="Endonuclease/exonuclease/phosphatase"/>
    <property type="match status" value="1"/>
</dbReference>
<dbReference type="InterPro" id="IPR044974">
    <property type="entry name" value="Disease_R_plants"/>
</dbReference>
<dbReference type="FunFam" id="1.10.10.10:FF:000322">
    <property type="entry name" value="Probable disease resistance protein At1g63360"/>
    <property type="match status" value="1"/>
</dbReference>
<proteinExistence type="inferred from homology"/>
<dbReference type="InterPro" id="IPR002182">
    <property type="entry name" value="NB-ARC"/>
</dbReference>
<comment type="similarity">
    <text evidence="1">Belongs to the disease resistance NB-LRR family.</text>
</comment>
<evidence type="ECO:0000256" key="2">
    <source>
        <dbReference type="ARBA" id="ARBA00022614"/>
    </source>
</evidence>
<dbReference type="Pfam" id="PF03372">
    <property type="entry name" value="Exo_endo_phos"/>
    <property type="match status" value="1"/>
</dbReference>
<dbReference type="PANTHER" id="PTHR23155">
    <property type="entry name" value="DISEASE RESISTANCE PROTEIN RP"/>
    <property type="match status" value="1"/>
</dbReference>
<name>M8CSF4_AEGTA</name>
<dbReference type="GO" id="GO:0009626">
    <property type="term" value="P:plant-type hypersensitive response"/>
    <property type="evidence" value="ECO:0007669"/>
    <property type="project" value="UniProtKB-ARBA"/>
</dbReference>
<dbReference type="InterPro" id="IPR058922">
    <property type="entry name" value="WHD_DRP"/>
</dbReference>
<dbReference type="InterPro" id="IPR005135">
    <property type="entry name" value="Endo/exonuclease/phosphatase"/>
</dbReference>
<dbReference type="FunFam" id="3.40.50.300:FF:001091">
    <property type="entry name" value="Probable disease resistance protein At1g61300"/>
    <property type="match status" value="1"/>
</dbReference>
<keyword evidence="2" id="KW-0433">Leucine-rich repeat</keyword>
<keyword evidence="5" id="KW-0611">Plant defense</keyword>
<evidence type="ECO:0000259" key="7">
    <source>
        <dbReference type="Pfam" id="PF00931"/>
    </source>
</evidence>
<keyword evidence="6" id="KW-0175">Coiled coil</keyword>
<dbReference type="Gene3D" id="1.10.10.10">
    <property type="entry name" value="Winged helix-like DNA-binding domain superfamily/Winged helix DNA-binding domain"/>
    <property type="match status" value="1"/>
</dbReference>
<evidence type="ECO:0000256" key="6">
    <source>
        <dbReference type="ARBA" id="ARBA00023054"/>
    </source>
</evidence>
<dbReference type="InterPro" id="IPR041118">
    <property type="entry name" value="Rx_N"/>
</dbReference>
<dbReference type="CDD" id="cd14798">
    <property type="entry name" value="RX-CC_like"/>
    <property type="match status" value="1"/>
</dbReference>
<dbReference type="GO" id="GO:0042742">
    <property type="term" value="P:defense response to bacterium"/>
    <property type="evidence" value="ECO:0007669"/>
    <property type="project" value="UniProtKB-ARBA"/>
</dbReference>
<dbReference type="InterPro" id="IPR042197">
    <property type="entry name" value="Apaf_helical"/>
</dbReference>
<keyword evidence="4" id="KW-0547">Nucleotide-binding</keyword>
<dbReference type="Gene3D" id="1.10.8.430">
    <property type="entry name" value="Helical domain of apoptotic protease-activating factors"/>
    <property type="match status" value="1"/>
</dbReference>
<dbReference type="GO" id="GO:0002758">
    <property type="term" value="P:innate immune response-activating signaling pathway"/>
    <property type="evidence" value="ECO:0007669"/>
    <property type="project" value="UniProtKB-ARBA"/>
</dbReference>
<dbReference type="GO" id="GO:0003824">
    <property type="term" value="F:catalytic activity"/>
    <property type="evidence" value="ECO:0007669"/>
    <property type="project" value="InterPro"/>
</dbReference>
<accession>M8CSF4</accession>
<evidence type="ECO:0000256" key="3">
    <source>
        <dbReference type="ARBA" id="ARBA00022737"/>
    </source>
</evidence>
<organism evidence="12">
    <name type="scientific">Aegilops tauschii</name>
    <name type="common">Tausch's goatgrass</name>
    <name type="synonym">Aegilops squarrosa</name>
    <dbReference type="NCBI Taxonomy" id="37682"/>
    <lineage>
        <taxon>Eukaryota</taxon>
        <taxon>Viridiplantae</taxon>
        <taxon>Streptophyta</taxon>
        <taxon>Embryophyta</taxon>
        <taxon>Tracheophyta</taxon>
        <taxon>Spermatophyta</taxon>
        <taxon>Magnoliopsida</taxon>
        <taxon>Liliopsida</taxon>
        <taxon>Poales</taxon>
        <taxon>Poaceae</taxon>
        <taxon>BOP clade</taxon>
        <taxon>Pooideae</taxon>
        <taxon>Triticodae</taxon>
        <taxon>Triticeae</taxon>
        <taxon>Triticinae</taxon>
        <taxon>Aegilops</taxon>
    </lineage>
</organism>
<feature type="domain" description="NB-ARC" evidence="7">
    <location>
        <begin position="299"/>
        <end position="472"/>
    </location>
</feature>
<dbReference type="Pfam" id="PF23598">
    <property type="entry name" value="LRR_14"/>
    <property type="match status" value="1"/>
</dbReference>
<dbReference type="InterPro" id="IPR027417">
    <property type="entry name" value="P-loop_NTPase"/>
</dbReference>
<dbReference type="Gene3D" id="3.40.50.300">
    <property type="entry name" value="P-loop containing nucleotide triphosphate hydrolases"/>
    <property type="match status" value="1"/>
</dbReference>
<dbReference type="InterPro" id="IPR032675">
    <property type="entry name" value="LRR_dom_sf"/>
</dbReference>
<dbReference type="SUPFAM" id="SSF56219">
    <property type="entry name" value="DNase I-like"/>
    <property type="match status" value="1"/>
</dbReference>
<feature type="domain" description="Disease resistance R13L4/SHOC-2-like LRR" evidence="11">
    <location>
        <begin position="683"/>
        <end position="1027"/>
    </location>
</feature>
<dbReference type="PANTHER" id="PTHR23155:SF1116">
    <property type="entry name" value="OS12G0273300 PROTEIN"/>
    <property type="match status" value="1"/>
</dbReference>
<evidence type="ECO:0000313" key="12">
    <source>
        <dbReference type="EnsemblPlants" id="EMT30537"/>
    </source>
</evidence>
<dbReference type="InterPro" id="IPR038005">
    <property type="entry name" value="RX-like_CC"/>
</dbReference>
<dbReference type="SUPFAM" id="SSF52058">
    <property type="entry name" value="L domain-like"/>
    <property type="match status" value="1"/>
</dbReference>
<dbReference type="PRINTS" id="PR00364">
    <property type="entry name" value="DISEASERSIST"/>
</dbReference>
<dbReference type="Pfam" id="PF18052">
    <property type="entry name" value="Rx_N"/>
    <property type="match status" value="1"/>
</dbReference>
<feature type="domain" description="Disease resistance protein winged helix" evidence="10">
    <location>
        <begin position="560"/>
        <end position="632"/>
    </location>
</feature>
<dbReference type="GO" id="GO:0043531">
    <property type="term" value="F:ADP binding"/>
    <property type="evidence" value="ECO:0007669"/>
    <property type="project" value="InterPro"/>
</dbReference>
<dbReference type="Pfam" id="PF23559">
    <property type="entry name" value="WHD_DRP"/>
    <property type="match status" value="1"/>
</dbReference>
<feature type="domain" description="Disease resistance N-terminal" evidence="9">
    <location>
        <begin position="127"/>
        <end position="214"/>
    </location>
</feature>
<sequence length="1446" mass="163186">MRRPQVVPGLSAATRLQWVSSQSATATATAPKHSLSSGEELLFGVADDALLQLLLLIEPSQFTLRNCCKGLSTLDLKELSFKVFLILSSEKHNVFIAEFHGKDKAVAVCRSRAKAKKGRDMEVAAGAMGPVIRKLGELLVGEYNLEKRVKKGVQSLLDELEMMHAVLRKVGEVPSEQLEEPVRIWAGKVRDLSCDMEDAVDDFMVRVHEGSSSKPTNMRNRVKKFLKKTTKLFGKGKALHQISDAIKEAQDLAKELADLRRRYELDTRSTSNGATIDPRVLALHKDVGELVGVDRTRDELIKTLICEDGSSKEQLKTISIVGVGGLGKTTLTKAIYEKIKAQFECAAFVPVGQNPDIKKVFKDLLYDLNKEKFNDIHNTSKDENLLIKEIREFLVDKRYLIVIDDIWEEEIWRYINCALYKNKLHSRVITTTRNVSVSEACLSSSDDMIHKMKPLSDEESQILFHRRIFQSKEKCPEDLQAVSREILKKCGGVPLAIITIASLLVSNQRIKQKEEWMHVHSSMGRGVTEGGIVKDMKRILSLSYYDLPSHLKPCLLYLSIFPEDFEINRDLLIWRWLAEGFIQCDKDETRLFEIGKSYFNELMNRSLIQPAETNYEGTVVTCRIHDMVLDLICSLSSEENFISILDNAEWNAPNPQRKFRRLSLHNIKAKVQNHQIESTSLSKVRTFAVFSPVTCDWLPSLSSFQFLRVLDLGSCVSHESSSGISLKYVGNLIHLRYLGLKDADVRELPMDIGKLQLLQTLDIRGTSIKELPSSVVQLINLICLYVNYRVRLPKGMGSLMSLEVLEEVGLSSSPHIAEELSHLTEVRTLSIDCANMDEDLIDILIKSLGNLHKLQNLRIDDGGRLINRMCESWVPPPNLRSFDSWSLSSSSSFLRLPKWVNSSTLPHLSRLEIDVEELQGDDIQIIGMLPALRFLELTADRVMGTLAVRADAFPSARSCIFRGFPMASCLFPPGAMPRVQHLQFRVSAPSIARGEVDCGLGHLPSLEHIKGFNKILDSERGQEVEKIDTKNEFYICRPWRWVAVAADSGGDSAGLLQPRIAVRPVAEQTSAELVTTSLLEHKKFTACMLYAKTHSSKPSHGQLMFRITRTIAITLMEMNTQRFSLGRNPLSDAPHRNPGVVENEQGPGRHPPGGAPYLDPDTVASERGLGRRILSGALHRRPDVVENEQGSSHLTRRVRRVRKLADPRRIRLGSWNVGSLTGKLRELVDAAVRRGVDILCVQETKWRGQKAKEVEETGFKLWYTGTAANINGVGILINKSLKYGVVDVKRRGDRIILVKLVVEDLVLNVINAYAPQVGHNENTKREFWEDRSADNIEKYKMAKKATKRAVGEARGRAYEDLYQRLGTKEGERDIYKMAKIRERKTGDIGQVKCIKNGAGQLLVKDEEIKHRWREYFDKLFNGENESSTIELDDSFDETSMRFVRRI</sequence>
<protein>
    <submittedName>
        <fullName evidence="12">Disease resistance protein RPP13</fullName>
    </submittedName>
</protein>
<evidence type="ECO:0000259" key="10">
    <source>
        <dbReference type="Pfam" id="PF23559"/>
    </source>
</evidence>
<dbReference type="SUPFAM" id="SSF52540">
    <property type="entry name" value="P-loop containing nucleoside triphosphate hydrolases"/>
    <property type="match status" value="1"/>
</dbReference>
<evidence type="ECO:0000256" key="1">
    <source>
        <dbReference type="ARBA" id="ARBA00008894"/>
    </source>
</evidence>
<evidence type="ECO:0000259" key="8">
    <source>
        <dbReference type="Pfam" id="PF03372"/>
    </source>
</evidence>